<evidence type="ECO:0000256" key="5">
    <source>
        <dbReference type="ARBA" id="ARBA00022679"/>
    </source>
</evidence>
<dbReference type="EC" id="2.7.4.2" evidence="3 15"/>
<comment type="caution">
    <text evidence="17">The sequence shown here is derived from an EMBL/GenBank/DDBJ whole genome shotgun (WGS) entry which is preliminary data.</text>
</comment>
<organism evidence="17 18">
    <name type="scientific">Cladophialophora carrionii</name>
    <dbReference type="NCBI Taxonomy" id="86049"/>
    <lineage>
        <taxon>Eukaryota</taxon>
        <taxon>Fungi</taxon>
        <taxon>Dikarya</taxon>
        <taxon>Ascomycota</taxon>
        <taxon>Pezizomycotina</taxon>
        <taxon>Eurotiomycetes</taxon>
        <taxon>Chaetothyriomycetidae</taxon>
        <taxon>Chaetothyriales</taxon>
        <taxon>Herpotrichiellaceae</taxon>
        <taxon>Cladophialophora</taxon>
    </lineage>
</organism>
<dbReference type="PANTHER" id="PTHR31814:SF2">
    <property type="entry name" value="PHOSPHOMEVALONATE KINASE"/>
    <property type="match status" value="1"/>
</dbReference>
<keyword evidence="12" id="KW-1207">Sterol metabolism</keyword>
<comment type="similarity">
    <text evidence="2 15">Belongs to the GHMP kinase family. Mevalonate kinase subfamily.</text>
</comment>
<evidence type="ECO:0000256" key="15">
    <source>
        <dbReference type="PIRNR" id="PIRNR017288"/>
    </source>
</evidence>
<gene>
    <name evidence="17" type="primary">erg8</name>
    <name evidence="17" type="ORF">CLCR_05824</name>
</gene>
<comment type="catalytic activity">
    <reaction evidence="14">
        <text>(R)-5-phosphomevalonate + ATP = (R)-5-diphosphomevalonate + ADP</text>
        <dbReference type="Rhea" id="RHEA:16341"/>
        <dbReference type="ChEBI" id="CHEBI:30616"/>
        <dbReference type="ChEBI" id="CHEBI:57557"/>
        <dbReference type="ChEBI" id="CHEBI:58146"/>
        <dbReference type="ChEBI" id="CHEBI:456216"/>
        <dbReference type="EC" id="2.7.4.2"/>
    </reaction>
    <physiologicalReaction direction="left-to-right" evidence="14">
        <dbReference type="Rhea" id="RHEA:16342"/>
    </physiologicalReaction>
</comment>
<dbReference type="Pfam" id="PF00288">
    <property type="entry name" value="GHMP_kinases_N"/>
    <property type="match status" value="1"/>
</dbReference>
<dbReference type="GO" id="GO:0005524">
    <property type="term" value="F:ATP binding"/>
    <property type="evidence" value="ECO:0007669"/>
    <property type="project" value="UniProtKB-UniRule"/>
</dbReference>
<evidence type="ECO:0000256" key="3">
    <source>
        <dbReference type="ARBA" id="ARBA00012958"/>
    </source>
</evidence>
<sequence length="496" mass="53315">MSPPPIAVSAPGKVLFAGGFLVLDRQHTGLVFGLNARIHAIARQRPSAASAEAARGDLNDHNGHTGLVEVESPQFRDARWLYRVGFGGGLDGGDDAAAVQVEQVRDREDAGFTASGNKFVETTLRYVLTYVARGSVPGGKEGISARGPVKVTILADHDYYSQPASSGALSLVRGQSSSGTDEWRDFNVRLSEAHKTGLGSSAALVTSLVSALLAWYLQKREFDDKTPLSQRTIHNLAQAAHCAAQGKVGSGFDVAAAVYGSCLYRRFTPTILENVGEPTSAGFGERLHLCVDDLHRGSKWDVEVASQAVRIPQSLLLVMCDVDCGSETPGMVKKVLQWRKERTDEATLLWNALQQGQEDLCRELRQLAAVEAVDSNFTALRDIILTIRSLVREMSMKSGVPIEPPVITELLDFCSSIPGVVGGVAPGAGGYDAVALLLRNDPGVLETLRARLEGWKSQDDTGAKIGNVKLLGVKQENDGVRIEAGDRYRGWVDPDS</sequence>
<keyword evidence="7 15" id="KW-0418">Kinase</keyword>
<evidence type="ECO:0000256" key="10">
    <source>
        <dbReference type="ARBA" id="ARBA00023011"/>
    </source>
</evidence>
<evidence type="ECO:0000256" key="14">
    <source>
        <dbReference type="ARBA" id="ARBA00029326"/>
    </source>
</evidence>
<dbReference type="OrthoDB" id="10262935at2759"/>
<dbReference type="AlphaFoldDB" id="A0A1C1C8S9"/>
<dbReference type="SUPFAM" id="SSF54211">
    <property type="entry name" value="Ribosomal protein S5 domain 2-like"/>
    <property type="match status" value="1"/>
</dbReference>
<protein>
    <recommendedName>
        <fullName evidence="3 15">Phosphomevalonate kinase</fullName>
        <ecNumber evidence="3 15">2.7.4.2</ecNumber>
    </recommendedName>
</protein>
<dbReference type="InterPro" id="IPR014721">
    <property type="entry name" value="Ribsml_uS5_D2-typ_fold_subgr"/>
</dbReference>
<dbReference type="UniPathway" id="UPA00057">
    <property type="reaction ID" value="UER00099"/>
</dbReference>
<dbReference type="InterPro" id="IPR035102">
    <property type="entry name" value="Phosphomevalonate_kinase"/>
</dbReference>
<proteinExistence type="inferred from homology"/>
<evidence type="ECO:0000256" key="13">
    <source>
        <dbReference type="ARBA" id="ARBA00023221"/>
    </source>
</evidence>
<dbReference type="InterPro" id="IPR020568">
    <property type="entry name" value="Ribosomal_Su5_D2-typ_SF"/>
</dbReference>
<dbReference type="GO" id="GO:0010142">
    <property type="term" value="P:farnesyl diphosphate biosynthetic process, mevalonate pathway"/>
    <property type="evidence" value="ECO:0007669"/>
    <property type="project" value="EnsemblFungi"/>
</dbReference>
<evidence type="ECO:0000256" key="1">
    <source>
        <dbReference type="ARBA" id="ARBA00005017"/>
    </source>
</evidence>
<evidence type="ECO:0000256" key="8">
    <source>
        <dbReference type="ARBA" id="ARBA00022840"/>
    </source>
</evidence>
<dbReference type="EMBL" id="LGRB01000020">
    <property type="protein sequence ID" value="OCT44858.1"/>
    <property type="molecule type" value="Genomic_DNA"/>
</dbReference>
<dbReference type="eggNOG" id="KOG4519">
    <property type="taxonomic scope" value="Eukaryota"/>
</dbReference>
<keyword evidence="10" id="KW-0756">Sterol biosynthesis</keyword>
<dbReference type="Proteomes" id="UP000094526">
    <property type="component" value="Unassembled WGS sequence"/>
</dbReference>
<dbReference type="PIRSF" id="PIRSF017288">
    <property type="entry name" value="PMK_GHMP_euk"/>
    <property type="match status" value="1"/>
</dbReference>
<dbReference type="Gene3D" id="3.30.70.890">
    <property type="entry name" value="GHMP kinase, C-terminal domain"/>
    <property type="match status" value="1"/>
</dbReference>
<dbReference type="Gene3D" id="3.30.230.10">
    <property type="match status" value="1"/>
</dbReference>
<dbReference type="GO" id="GO:0005777">
    <property type="term" value="C:peroxisome"/>
    <property type="evidence" value="ECO:0007669"/>
    <property type="project" value="TreeGrafter"/>
</dbReference>
<keyword evidence="9 15" id="KW-0752">Steroid biosynthesis</keyword>
<evidence type="ECO:0000313" key="18">
    <source>
        <dbReference type="Proteomes" id="UP000094526"/>
    </source>
</evidence>
<keyword evidence="18" id="KW-1185">Reference proteome</keyword>
<evidence type="ECO:0000256" key="4">
    <source>
        <dbReference type="ARBA" id="ARBA00022516"/>
    </source>
</evidence>
<evidence type="ECO:0000313" key="17">
    <source>
        <dbReference type="EMBL" id="OCT44858.1"/>
    </source>
</evidence>
<keyword evidence="6" id="KW-0547">Nucleotide-binding</keyword>
<evidence type="ECO:0000256" key="9">
    <source>
        <dbReference type="ARBA" id="ARBA00022955"/>
    </source>
</evidence>
<dbReference type="GO" id="GO:0031388">
    <property type="term" value="P:organic acid phosphorylation"/>
    <property type="evidence" value="ECO:0007669"/>
    <property type="project" value="EnsemblFungi"/>
</dbReference>
<evidence type="ECO:0000256" key="6">
    <source>
        <dbReference type="ARBA" id="ARBA00022741"/>
    </source>
</evidence>
<evidence type="ECO:0000256" key="2">
    <source>
        <dbReference type="ARBA" id="ARBA00006495"/>
    </source>
</evidence>
<dbReference type="GO" id="GO:0004631">
    <property type="term" value="F:phosphomevalonate kinase activity"/>
    <property type="evidence" value="ECO:0007669"/>
    <property type="project" value="UniProtKB-UniRule"/>
</dbReference>
<evidence type="ECO:0000256" key="12">
    <source>
        <dbReference type="ARBA" id="ARBA00023166"/>
    </source>
</evidence>
<evidence type="ECO:0000256" key="7">
    <source>
        <dbReference type="ARBA" id="ARBA00022777"/>
    </source>
</evidence>
<name>A0A1C1C8S9_9EURO</name>
<keyword evidence="8" id="KW-0067">ATP-binding</keyword>
<keyword evidence="4 15" id="KW-0444">Lipid biosynthesis</keyword>
<dbReference type="STRING" id="86049.A0A1C1C8S9"/>
<dbReference type="InterPro" id="IPR016005">
    <property type="entry name" value="Erg8"/>
</dbReference>
<keyword evidence="13 15" id="KW-0753">Steroid metabolism</keyword>
<dbReference type="InterPro" id="IPR006204">
    <property type="entry name" value="GHMP_kinase_N_dom"/>
</dbReference>
<accession>A0A1C1C8S9</accession>
<dbReference type="InterPro" id="IPR036554">
    <property type="entry name" value="GHMP_kinase_C_sf"/>
</dbReference>
<comment type="pathway">
    <text evidence="1 15">Isoprenoid biosynthesis; isopentenyl diphosphate biosynthesis via mevalonate pathway; isopentenyl diphosphate from (R)-mevalonate: step 2/3.</text>
</comment>
<feature type="domain" description="GHMP kinase N-terminal" evidence="16">
    <location>
        <begin position="194"/>
        <end position="260"/>
    </location>
</feature>
<dbReference type="VEuPathDB" id="FungiDB:G647_07530"/>
<evidence type="ECO:0000259" key="16">
    <source>
        <dbReference type="Pfam" id="PF00288"/>
    </source>
</evidence>
<evidence type="ECO:0000256" key="11">
    <source>
        <dbReference type="ARBA" id="ARBA00023098"/>
    </source>
</evidence>
<dbReference type="GO" id="GO:0019287">
    <property type="term" value="P:isopentenyl diphosphate biosynthetic process, mevalonate pathway"/>
    <property type="evidence" value="ECO:0007669"/>
    <property type="project" value="UniProtKB-UniRule"/>
</dbReference>
<dbReference type="GO" id="GO:0006696">
    <property type="term" value="P:ergosterol biosynthetic process"/>
    <property type="evidence" value="ECO:0007669"/>
    <property type="project" value="EnsemblFungi"/>
</dbReference>
<reference evidence="18" key="1">
    <citation type="submission" date="2015-07" db="EMBL/GenBank/DDBJ databases">
        <authorList>
            <person name="Teixeira M.M."/>
            <person name="Souza R.C."/>
            <person name="Almeida L.G."/>
            <person name="Vicente V.A."/>
            <person name="de Hoog S."/>
            <person name="Bocca A.L."/>
            <person name="de Almeida S.R."/>
            <person name="Vasconcelos A.T."/>
            <person name="Felipe M.S."/>
        </authorList>
    </citation>
    <scope>NUCLEOTIDE SEQUENCE [LARGE SCALE GENOMIC DNA]</scope>
    <source>
        <strain evidence="18">KSF</strain>
    </source>
</reference>
<dbReference type="PANTHER" id="PTHR31814">
    <property type="match status" value="1"/>
</dbReference>
<keyword evidence="5 15" id="KW-0808">Transferase</keyword>
<dbReference type="VEuPathDB" id="FungiDB:CLCR_05824"/>
<keyword evidence="11 15" id="KW-0443">Lipid metabolism</keyword>